<dbReference type="InterPro" id="IPR017872">
    <property type="entry name" value="Pyrmidine_PPase_CS"/>
</dbReference>
<feature type="domain" description="Pyrimidine nucleoside phosphorylase C-terminal" evidence="6">
    <location>
        <begin position="360"/>
        <end position="434"/>
    </location>
</feature>
<dbReference type="GO" id="GO:0004645">
    <property type="term" value="F:1,4-alpha-oligoglucan phosphorylase activity"/>
    <property type="evidence" value="ECO:0007669"/>
    <property type="project" value="InterPro"/>
</dbReference>
<evidence type="ECO:0000313" key="8">
    <source>
        <dbReference type="Proteomes" id="UP001186944"/>
    </source>
</evidence>
<dbReference type="InterPro" id="IPR035902">
    <property type="entry name" value="Nuc_phospho_transferase"/>
</dbReference>
<dbReference type="InterPro" id="IPR000312">
    <property type="entry name" value="Glycosyl_Trfase_fam3"/>
</dbReference>
<dbReference type="InterPro" id="IPR018090">
    <property type="entry name" value="Pyrmidine_PPas_bac/euk"/>
</dbReference>
<dbReference type="FunFam" id="3.40.1030.10:FF:000003">
    <property type="entry name" value="Pyrimidine-nucleoside phosphorylase"/>
    <property type="match status" value="1"/>
</dbReference>
<dbReference type="NCBIfam" id="TIGR02644">
    <property type="entry name" value="Y_phosphoryl"/>
    <property type="match status" value="1"/>
</dbReference>
<evidence type="ECO:0000259" key="6">
    <source>
        <dbReference type="SMART" id="SM00941"/>
    </source>
</evidence>
<comment type="similarity">
    <text evidence="1 5">Belongs to the thymidine/pyrimidine-nucleoside phosphorylase family.</text>
</comment>
<dbReference type="InterPro" id="IPR036320">
    <property type="entry name" value="Glycosyl_Trfase_fam3_N_dom_sf"/>
</dbReference>
<gene>
    <name evidence="7" type="ORF">FSP39_004832</name>
</gene>
<keyword evidence="3 5" id="KW-0328">Glycosyltransferase</keyword>
<dbReference type="GO" id="GO:0006206">
    <property type="term" value="P:pyrimidine nucleobase metabolic process"/>
    <property type="evidence" value="ECO:0007669"/>
    <property type="project" value="InterPro"/>
</dbReference>
<dbReference type="InterPro" id="IPR013102">
    <property type="entry name" value="PYNP_C"/>
</dbReference>
<dbReference type="SMART" id="SM00941">
    <property type="entry name" value="PYNP_C"/>
    <property type="match status" value="1"/>
</dbReference>
<dbReference type="PANTHER" id="PTHR10515">
    <property type="entry name" value="THYMIDINE PHOSPHORYLASE"/>
    <property type="match status" value="1"/>
</dbReference>
<dbReference type="Gene3D" id="3.40.1030.10">
    <property type="entry name" value="Nucleoside phosphorylase/phosphoribosyltransferase catalytic domain"/>
    <property type="match status" value="1"/>
</dbReference>
<comment type="caution">
    <text evidence="7">The sequence shown here is derived from an EMBL/GenBank/DDBJ whole genome shotgun (WGS) entry which is preliminary data.</text>
</comment>
<comment type="function">
    <text evidence="5">Catalyzes the reversible phosphorolysis of thymidine. The produced molecules are then utilized as carbon and energy sources or in the rescue of pyrimidine bases for nucleotide synthesis.</text>
</comment>
<dbReference type="PIRSF" id="PIRSF000478">
    <property type="entry name" value="TP_PyNP"/>
    <property type="match status" value="1"/>
</dbReference>
<dbReference type="GO" id="GO:0005829">
    <property type="term" value="C:cytosol"/>
    <property type="evidence" value="ECO:0007669"/>
    <property type="project" value="TreeGrafter"/>
</dbReference>
<comment type="catalytic activity">
    <reaction evidence="5">
        <text>thymidine + phosphate = 2-deoxy-alpha-D-ribose 1-phosphate + thymine</text>
        <dbReference type="Rhea" id="RHEA:16037"/>
        <dbReference type="ChEBI" id="CHEBI:17748"/>
        <dbReference type="ChEBI" id="CHEBI:17821"/>
        <dbReference type="ChEBI" id="CHEBI:43474"/>
        <dbReference type="ChEBI" id="CHEBI:57259"/>
        <dbReference type="EC" id="2.4.2.4"/>
    </reaction>
</comment>
<evidence type="ECO:0000256" key="4">
    <source>
        <dbReference type="ARBA" id="ARBA00022679"/>
    </source>
</evidence>
<evidence type="ECO:0000313" key="7">
    <source>
        <dbReference type="EMBL" id="KAK3096926.1"/>
    </source>
</evidence>
<name>A0AA88Y3F7_PINIB</name>
<dbReference type="PROSITE" id="PS00647">
    <property type="entry name" value="THYMID_PHOSPHORYLASE"/>
    <property type="match status" value="1"/>
</dbReference>
<dbReference type="SUPFAM" id="SSF47648">
    <property type="entry name" value="Nucleoside phosphorylase/phosphoribosyltransferase N-terminal domain"/>
    <property type="match status" value="1"/>
</dbReference>
<dbReference type="Gene3D" id="1.20.970.10">
    <property type="entry name" value="Transferase, Pyrimidine Nucleoside Phosphorylase, Chain C"/>
    <property type="match status" value="1"/>
</dbReference>
<dbReference type="AlphaFoldDB" id="A0AA88Y3F7"/>
<comment type="subunit">
    <text evidence="2 5">Homodimer.</text>
</comment>
<dbReference type="Pfam" id="PF00591">
    <property type="entry name" value="Glycos_transf_3"/>
    <property type="match status" value="1"/>
</dbReference>
<evidence type="ECO:0000256" key="1">
    <source>
        <dbReference type="ARBA" id="ARBA00006915"/>
    </source>
</evidence>
<sequence length="455" mass="48909">MDEFDKYRVPDLIAKKRDGQKLNKDEIEFFIKAAVNGKVQDSQLGAMLMAMYIRDLDDDETTDLTRSMMMSGEIMEWPNHWRGKLVDKHSTGGVGDKISLALAPALAACGMKVPMVSGRGLGHTGGTLDKLEAIPGFTVSRTTSEMIDTLETVGCCIVGQTKSLVPADKILYATRDVTSTVSNKGLIAGSIISKKAAENIDALVLDVKYGKGAMMQAEHDARELAKRMVAIGNGLGITTTALLTNMDAPIGRMVGNALEVAEAIFCLHGNGPSDLGELVTSLGGHLLHMIGKVSTLTEGCNKIRETLQNGTAMKCFERMLVEQGVNENVASQLCDIQNDVFDVLPKAKYVTPITTSRSGYVQEIDAMMCAVAAGKLGTGRTKSSDPINYAAGLELLVQIGDQVIEGQQWIKVHHDMDILPDEVGDLIKTALVIGPESIKAKTLSRVLDVIRGEST</sequence>
<evidence type="ECO:0000256" key="5">
    <source>
        <dbReference type="PIRNR" id="PIRNR000478"/>
    </source>
</evidence>
<dbReference type="GO" id="GO:0009032">
    <property type="term" value="F:thymidine phosphorylase activity"/>
    <property type="evidence" value="ECO:0007669"/>
    <property type="project" value="UniProtKB-UniRule"/>
</dbReference>
<evidence type="ECO:0000256" key="3">
    <source>
        <dbReference type="ARBA" id="ARBA00022676"/>
    </source>
</evidence>
<dbReference type="InterPro" id="IPR000053">
    <property type="entry name" value="Thymidine/pyrmidine_PPase"/>
</dbReference>
<evidence type="ECO:0000256" key="2">
    <source>
        <dbReference type="ARBA" id="ARBA00011738"/>
    </source>
</evidence>
<comment type="pathway">
    <text evidence="5">Pyrimidine metabolism; dTMP biosynthesis via salvage pathway; dTMP from thymine: step 1/2.</text>
</comment>
<proteinExistence type="inferred from homology"/>
<dbReference type="SUPFAM" id="SSF54680">
    <property type="entry name" value="Pyrimidine nucleoside phosphorylase C-terminal domain"/>
    <property type="match status" value="1"/>
</dbReference>
<dbReference type="Gene3D" id="3.90.1170.30">
    <property type="entry name" value="Pyrimidine nucleoside phosphorylase-like, C-terminal domain"/>
    <property type="match status" value="1"/>
</dbReference>
<accession>A0AA88Y3F7</accession>
<dbReference type="GO" id="GO:0006213">
    <property type="term" value="P:pyrimidine nucleoside metabolic process"/>
    <property type="evidence" value="ECO:0007669"/>
    <property type="project" value="UniProtKB-UniRule"/>
</dbReference>
<dbReference type="Pfam" id="PF07831">
    <property type="entry name" value="PYNP_C"/>
    <property type="match status" value="1"/>
</dbReference>
<dbReference type="PANTHER" id="PTHR10515:SF0">
    <property type="entry name" value="THYMIDINE PHOSPHORYLASE"/>
    <property type="match status" value="1"/>
</dbReference>
<protein>
    <recommendedName>
        <fullName evidence="5">Thymidine phosphorylase</fullName>
        <shortName evidence="5">TP</shortName>
        <ecNumber evidence="5">2.4.2.4</ecNumber>
    </recommendedName>
    <alternativeName>
        <fullName evidence="5">TdRPase</fullName>
    </alternativeName>
</protein>
<dbReference type="EC" id="2.4.2.4" evidence="5"/>
<reference evidence="7" key="1">
    <citation type="submission" date="2019-08" db="EMBL/GenBank/DDBJ databases">
        <title>The improved chromosome-level genome for the pearl oyster Pinctada fucata martensii using PacBio sequencing and Hi-C.</title>
        <authorList>
            <person name="Zheng Z."/>
        </authorList>
    </citation>
    <scope>NUCLEOTIDE SEQUENCE</scope>
    <source>
        <strain evidence="7">ZZ-2019</strain>
        <tissue evidence="7">Adductor muscle</tissue>
    </source>
</reference>
<keyword evidence="4 5" id="KW-0808">Transferase</keyword>
<dbReference type="Pfam" id="PF02885">
    <property type="entry name" value="Glycos_trans_3N"/>
    <property type="match status" value="1"/>
</dbReference>
<dbReference type="Proteomes" id="UP001186944">
    <property type="component" value="Unassembled WGS sequence"/>
</dbReference>
<dbReference type="InterPro" id="IPR017459">
    <property type="entry name" value="Glycosyl_Trfase_fam3_N_dom"/>
</dbReference>
<dbReference type="NCBIfam" id="NF004490">
    <property type="entry name" value="PRK05820.1"/>
    <property type="match status" value="1"/>
</dbReference>
<dbReference type="EMBL" id="VSWD01000007">
    <property type="protein sequence ID" value="KAK3096926.1"/>
    <property type="molecule type" value="Genomic_DNA"/>
</dbReference>
<organism evidence="7 8">
    <name type="scientific">Pinctada imbricata</name>
    <name type="common">Atlantic pearl-oyster</name>
    <name type="synonym">Pinctada martensii</name>
    <dbReference type="NCBI Taxonomy" id="66713"/>
    <lineage>
        <taxon>Eukaryota</taxon>
        <taxon>Metazoa</taxon>
        <taxon>Spiralia</taxon>
        <taxon>Lophotrochozoa</taxon>
        <taxon>Mollusca</taxon>
        <taxon>Bivalvia</taxon>
        <taxon>Autobranchia</taxon>
        <taxon>Pteriomorphia</taxon>
        <taxon>Pterioida</taxon>
        <taxon>Pterioidea</taxon>
        <taxon>Pteriidae</taxon>
        <taxon>Pinctada</taxon>
    </lineage>
</organism>
<keyword evidence="8" id="KW-1185">Reference proteome</keyword>
<dbReference type="InterPro" id="IPR036566">
    <property type="entry name" value="PYNP-like_C_sf"/>
</dbReference>
<dbReference type="SUPFAM" id="SSF52418">
    <property type="entry name" value="Nucleoside phosphorylase/phosphoribosyltransferase catalytic domain"/>
    <property type="match status" value="1"/>
</dbReference>